<sequence>MYGQQVSREPQDNSLPYRVFNIPEVSFFQSLYQDDFIGDTLEIDGKTFFFSQSPMKQFPGYMMGQKDMRLVLVSNPKASTAGMPDKGYVLHFTVKNSQTACVDNATYNGTIYPKSNQLQPMDMNKVARLTGAEAKNGTVTASWLNGCYRINDTQASPSHPYQGKRYIAVFEKGRFIKMYPDTEKENFNPPLVDLSEKPDGISVHDFLTGSIPEYVYYKSADQKYTKEKTETTIQKWSEKLMNTYRKEPFLDRECGKALKNAWLERH</sequence>
<comment type="caution">
    <text evidence="1">The sequence shown here is derived from an EMBL/GenBank/DDBJ whole genome shotgun (WGS) entry which is preliminary data.</text>
</comment>
<evidence type="ECO:0000313" key="2">
    <source>
        <dbReference type="Proteomes" id="UP000784286"/>
    </source>
</evidence>
<reference evidence="1" key="1">
    <citation type="journal article" date="2021" name="PeerJ">
        <title>Extensive microbial diversity within the chicken gut microbiome revealed by metagenomics and culture.</title>
        <authorList>
            <person name="Gilroy R."/>
            <person name="Ravi A."/>
            <person name="Getino M."/>
            <person name="Pursley I."/>
            <person name="Horton D.L."/>
            <person name="Alikhan N.F."/>
            <person name="Baker D."/>
            <person name="Gharbi K."/>
            <person name="Hall N."/>
            <person name="Watson M."/>
            <person name="Adriaenssens E.M."/>
            <person name="Foster-Nyarko E."/>
            <person name="Jarju S."/>
            <person name="Secka A."/>
            <person name="Antonio M."/>
            <person name="Oren A."/>
            <person name="Chaudhuri R.R."/>
            <person name="La Ragione R."/>
            <person name="Hildebrand F."/>
            <person name="Pallen M.J."/>
        </authorList>
    </citation>
    <scope>NUCLEOTIDE SEQUENCE</scope>
    <source>
        <strain evidence="1">8470</strain>
    </source>
</reference>
<evidence type="ECO:0000313" key="1">
    <source>
        <dbReference type="EMBL" id="MBU3855273.1"/>
    </source>
</evidence>
<reference evidence="1" key="2">
    <citation type="submission" date="2021-04" db="EMBL/GenBank/DDBJ databases">
        <authorList>
            <person name="Gilroy R."/>
        </authorList>
    </citation>
    <scope>NUCLEOTIDE SEQUENCE</scope>
    <source>
        <strain evidence="1">8470</strain>
    </source>
</reference>
<protein>
    <submittedName>
        <fullName evidence="1">Uncharacterized protein</fullName>
    </submittedName>
</protein>
<organism evidence="1 2">
    <name type="scientific">Candidatus Phocaeicola excrementipullorum</name>
    <dbReference type="NCBI Taxonomy" id="2838731"/>
    <lineage>
        <taxon>Bacteria</taxon>
        <taxon>Pseudomonadati</taxon>
        <taxon>Bacteroidota</taxon>
        <taxon>Bacteroidia</taxon>
        <taxon>Bacteroidales</taxon>
        <taxon>Bacteroidaceae</taxon>
        <taxon>Phocaeicola</taxon>
    </lineage>
</organism>
<gene>
    <name evidence="1" type="ORF">H9928_01700</name>
</gene>
<accession>A0A948TKY9</accession>
<dbReference type="AlphaFoldDB" id="A0A948TKY9"/>
<name>A0A948TKY9_9BACT</name>
<proteinExistence type="predicted"/>
<dbReference type="EMBL" id="JAHLFJ010000019">
    <property type="protein sequence ID" value="MBU3855273.1"/>
    <property type="molecule type" value="Genomic_DNA"/>
</dbReference>
<dbReference type="Proteomes" id="UP000784286">
    <property type="component" value="Unassembled WGS sequence"/>
</dbReference>